<reference evidence="1 2" key="1">
    <citation type="journal article" date="2014" name="Genome Announc.">
        <title>Draft Genome Sequence of Propane- and Butane-Oxidizing Actinobacterium Rhodococcus ruber IEGM 231.</title>
        <authorList>
            <person name="Ivshina I.B."/>
            <person name="Kuyukina M.S."/>
            <person name="Krivoruchko A.V."/>
            <person name="Barbe V."/>
            <person name="Fischer C."/>
        </authorList>
    </citation>
    <scope>NUCLEOTIDE SEQUENCE [LARGE SCALE GENOMIC DNA]</scope>
</reference>
<name>A0A098BNV0_9NOCA</name>
<organism evidence="1 2">
    <name type="scientific">Rhodococcus ruber</name>
    <dbReference type="NCBI Taxonomy" id="1830"/>
    <lineage>
        <taxon>Bacteria</taxon>
        <taxon>Bacillati</taxon>
        <taxon>Actinomycetota</taxon>
        <taxon>Actinomycetes</taxon>
        <taxon>Mycobacteriales</taxon>
        <taxon>Nocardiaceae</taxon>
        <taxon>Rhodococcus</taxon>
    </lineage>
</organism>
<proteinExistence type="predicted"/>
<protein>
    <submittedName>
        <fullName evidence="1">Uncharacterized protein</fullName>
    </submittedName>
</protein>
<dbReference type="OrthoDB" id="3763366at2"/>
<dbReference type="GO" id="GO:0016020">
    <property type="term" value="C:membrane"/>
    <property type="evidence" value="ECO:0007669"/>
    <property type="project" value="UniProtKB-UniRule"/>
</dbReference>
<evidence type="ECO:0000313" key="1">
    <source>
        <dbReference type="EMBL" id="CDZ89960.1"/>
    </source>
</evidence>
<dbReference type="EMBL" id="CCSD01000071">
    <property type="protein sequence ID" value="CDZ89960.1"/>
    <property type="molecule type" value="Genomic_DNA"/>
</dbReference>
<dbReference type="eggNOG" id="COG3300">
    <property type="taxonomic scope" value="Bacteria"/>
</dbReference>
<dbReference type="AlphaFoldDB" id="A0A098BNV0"/>
<gene>
    <name evidence="1" type="ORF">RHRU231_590019</name>
</gene>
<dbReference type="PROSITE" id="PS50924">
    <property type="entry name" value="MHYT"/>
    <property type="match status" value="1"/>
</dbReference>
<dbReference type="RefSeq" id="WP_017681013.1">
    <property type="nucleotide sequence ID" value="NZ_CP023714.1"/>
</dbReference>
<dbReference type="Pfam" id="PF03707">
    <property type="entry name" value="MHYT"/>
    <property type="match status" value="2"/>
</dbReference>
<sequence length="278" mass="29464">MDTHVHLFGMGTWVLVLAYVTAAIGLLVGLASARKSLTAGSERSRLYWLMRAALSTGGVGVWLAHFLPMAGFTVDGSIIRYDLPGIVFSMAVALVSAFVAMVVVQPKRVSRRVRPSRGAATVRLLGGSLVLGAGIAGVHYSIMWAMELQGTVAYDTTYVAASVVAAWLTAVMILWLVTVADRRWMRIVGSIVAGAAVIGVHFLAMAGVRVTVDPSTAAPSGVEVFAVLFPVFVLGMLILTVPIMALLMAPDRVAAALEAEAEAWAREHRPVDPRSPLA</sequence>
<evidence type="ECO:0000313" key="2">
    <source>
        <dbReference type="Proteomes" id="UP000042997"/>
    </source>
</evidence>
<accession>A0A098BNV0</accession>
<dbReference type="PANTHER" id="PTHR35152">
    <property type="entry name" value="DOMAIN SIGNALLING PROTEIN, PUTATIVE (AFU_ORTHOLOGUE AFUA_5G11310)-RELATED"/>
    <property type="match status" value="1"/>
</dbReference>
<dbReference type="PANTHER" id="PTHR35152:SF1">
    <property type="entry name" value="DOMAIN SIGNALLING PROTEIN, PUTATIVE (AFU_ORTHOLOGUE AFUA_5G11310)-RELATED"/>
    <property type="match status" value="1"/>
</dbReference>
<dbReference type="InterPro" id="IPR005330">
    <property type="entry name" value="MHYT_dom"/>
</dbReference>
<dbReference type="Proteomes" id="UP000042997">
    <property type="component" value="Unassembled WGS sequence"/>
</dbReference>
<dbReference type="KEGG" id="rrz:CS378_16130"/>